<proteinExistence type="predicted"/>
<evidence type="ECO:0000259" key="1">
    <source>
        <dbReference type="Pfam" id="PF07969"/>
    </source>
</evidence>
<sequence>MIADTVLTNGKIYTMDKDNTVVESIAIKANKIIFTGSDSEVKSYISSHTKVVDVKGNTVLPGLIETHVHVPGNAYNVLHNIDLYDAKTTEETEAVIERFIKEHPEKNRYYGKGFKTSVFPGTESTKGPKKERLDRICSDKPIGIIDEGGHICWLNSKALELAGITETIEEIDGGIIEKDEKTGELWGILKDEAKKLFPEQQFSPEEKREAYQWFQDLFTSYGYTSILAMRQSASSDPTPILETIAYFDEQDQLNLRVASAREIKVLEDEYIQINDLAELKKKYHQEDGKIKVTTAKFFLDGTVEGLNAFLSEPYSLEAGKGENYYGELFWDEGRLKATFIEVLSRGFNIHIHAIGDEAVSKAVEALEIAQEKVKGDHRNCITHLQLVHADDFSKMAELNIIACVNPYWHFKEPSVYFDGEEVFLGKERAETEYPLKSFIDHGVIITCSADYPSSPYPNPFFAIQAGVTRNLYDADYFGAEKITDENDPKWRLNPEERAGVLELVKGYTIDAAYAMHMEDEIGSIECGKKADVIVIDRDIFAIDHLDIENTKVLKTFFDGREVYSCKK</sequence>
<dbReference type="PANTHER" id="PTHR22642">
    <property type="entry name" value="IMIDAZOLONEPROPIONASE"/>
    <property type="match status" value="1"/>
</dbReference>
<dbReference type="Proteomes" id="UP001065549">
    <property type="component" value="Unassembled WGS sequence"/>
</dbReference>
<dbReference type="InterPro" id="IPR032466">
    <property type="entry name" value="Metal_Hydrolase"/>
</dbReference>
<evidence type="ECO:0000313" key="3">
    <source>
        <dbReference type="Proteomes" id="UP001065549"/>
    </source>
</evidence>
<feature type="domain" description="Amidohydrolase 3" evidence="1">
    <location>
        <begin position="50"/>
        <end position="563"/>
    </location>
</feature>
<evidence type="ECO:0000313" key="2">
    <source>
        <dbReference type="EMBL" id="MCU7379695.1"/>
    </source>
</evidence>
<dbReference type="Gene3D" id="3.10.310.70">
    <property type="match status" value="1"/>
</dbReference>
<dbReference type="PANTHER" id="PTHR22642:SF2">
    <property type="entry name" value="PROTEIN LONG AFTER FAR-RED 3"/>
    <property type="match status" value="1"/>
</dbReference>
<dbReference type="SUPFAM" id="SSF51556">
    <property type="entry name" value="Metallo-dependent hydrolases"/>
    <property type="match status" value="1"/>
</dbReference>
<dbReference type="InterPro" id="IPR011059">
    <property type="entry name" value="Metal-dep_hydrolase_composite"/>
</dbReference>
<dbReference type="EMBL" id="JAOSHN010000006">
    <property type="protein sequence ID" value="MCU7379695.1"/>
    <property type="molecule type" value="Genomic_DNA"/>
</dbReference>
<dbReference type="AlphaFoldDB" id="A0A9J6QVY3"/>
<name>A0A9J6QVY3_9FIRM</name>
<dbReference type="Pfam" id="PF07969">
    <property type="entry name" value="Amidohydro_3"/>
    <property type="match status" value="1"/>
</dbReference>
<keyword evidence="3" id="KW-1185">Reference proteome</keyword>
<reference evidence="2" key="1">
    <citation type="submission" date="2022-09" db="EMBL/GenBank/DDBJ databases">
        <title>Culturomic study of gut microbiota in children with autism spectrum disorder.</title>
        <authorList>
            <person name="Efimov B.A."/>
            <person name="Chaplin A.V."/>
            <person name="Sokolova S.R."/>
            <person name="Pikina A.P."/>
            <person name="Korzhanova M."/>
            <person name="Belova V."/>
            <person name="Korostin D."/>
        </authorList>
    </citation>
    <scope>NUCLEOTIDE SEQUENCE</scope>
    <source>
        <strain evidence="2">ASD5510</strain>
    </source>
</reference>
<dbReference type="Gene3D" id="2.30.40.10">
    <property type="entry name" value="Urease, subunit C, domain 1"/>
    <property type="match status" value="1"/>
</dbReference>
<dbReference type="Gene3D" id="3.20.20.140">
    <property type="entry name" value="Metal-dependent hydrolases"/>
    <property type="match status" value="1"/>
</dbReference>
<organism evidence="2 3">
    <name type="scientific">Hominibacterium faecale</name>
    <dbReference type="NCBI Taxonomy" id="2839743"/>
    <lineage>
        <taxon>Bacteria</taxon>
        <taxon>Bacillati</taxon>
        <taxon>Bacillota</taxon>
        <taxon>Clostridia</taxon>
        <taxon>Peptostreptococcales</taxon>
        <taxon>Anaerovoracaceae</taxon>
        <taxon>Hominibacterium</taxon>
    </lineage>
</organism>
<protein>
    <submittedName>
        <fullName evidence="2">Amidohydrolase</fullName>
    </submittedName>
</protein>
<dbReference type="InterPro" id="IPR033932">
    <property type="entry name" value="YtcJ-like"/>
</dbReference>
<dbReference type="InterPro" id="IPR013108">
    <property type="entry name" value="Amidohydro_3"/>
</dbReference>
<dbReference type="RefSeq" id="WP_253020896.1">
    <property type="nucleotide sequence ID" value="NZ_JAOSHN010000006.1"/>
</dbReference>
<dbReference type="SUPFAM" id="SSF51338">
    <property type="entry name" value="Composite domain of metallo-dependent hydrolases"/>
    <property type="match status" value="1"/>
</dbReference>
<accession>A0A9J6QVY3</accession>
<gene>
    <name evidence="2" type="ORF">OBO34_15220</name>
</gene>
<dbReference type="GO" id="GO:0016810">
    <property type="term" value="F:hydrolase activity, acting on carbon-nitrogen (but not peptide) bonds"/>
    <property type="evidence" value="ECO:0007669"/>
    <property type="project" value="InterPro"/>
</dbReference>
<dbReference type="CDD" id="cd01300">
    <property type="entry name" value="YtcJ_like"/>
    <property type="match status" value="1"/>
</dbReference>
<comment type="caution">
    <text evidence="2">The sequence shown here is derived from an EMBL/GenBank/DDBJ whole genome shotgun (WGS) entry which is preliminary data.</text>
</comment>